<dbReference type="OrthoDB" id="999762at2759"/>
<accession>A0A371GUE4</accession>
<protein>
    <submittedName>
        <fullName evidence="2">Uncharacterized protein</fullName>
    </submittedName>
</protein>
<keyword evidence="1" id="KW-0812">Transmembrane</keyword>
<evidence type="ECO:0000256" key="1">
    <source>
        <dbReference type="SAM" id="Phobius"/>
    </source>
</evidence>
<dbReference type="AlphaFoldDB" id="A0A371GUE4"/>
<evidence type="ECO:0000313" key="3">
    <source>
        <dbReference type="Proteomes" id="UP000257109"/>
    </source>
</evidence>
<evidence type="ECO:0000313" key="2">
    <source>
        <dbReference type="EMBL" id="RDX94162.1"/>
    </source>
</evidence>
<feature type="non-terminal residue" evidence="2">
    <location>
        <position position="1"/>
    </location>
</feature>
<keyword evidence="1" id="KW-0472">Membrane</keyword>
<dbReference type="EMBL" id="QJKJ01004445">
    <property type="protein sequence ID" value="RDX94162.1"/>
    <property type="molecule type" value="Genomic_DNA"/>
</dbReference>
<proteinExistence type="predicted"/>
<feature type="transmembrane region" description="Helical" evidence="1">
    <location>
        <begin position="131"/>
        <end position="151"/>
    </location>
</feature>
<gene>
    <name evidence="2" type="ORF">CR513_23487</name>
</gene>
<organism evidence="2 3">
    <name type="scientific">Mucuna pruriens</name>
    <name type="common">Velvet bean</name>
    <name type="synonym">Dolichos pruriens</name>
    <dbReference type="NCBI Taxonomy" id="157652"/>
    <lineage>
        <taxon>Eukaryota</taxon>
        <taxon>Viridiplantae</taxon>
        <taxon>Streptophyta</taxon>
        <taxon>Embryophyta</taxon>
        <taxon>Tracheophyta</taxon>
        <taxon>Spermatophyta</taxon>
        <taxon>Magnoliopsida</taxon>
        <taxon>eudicotyledons</taxon>
        <taxon>Gunneridae</taxon>
        <taxon>Pentapetalae</taxon>
        <taxon>rosids</taxon>
        <taxon>fabids</taxon>
        <taxon>Fabales</taxon>
        <taxon>Fabaceae</taxon>
        <taxon>Papilionoideae</taxon>
        <taxon>50 kb inversion clade</taxon>
        <taxon>NPAAA clade</taxon>
        <taxon>indigoferoid/millettioid clade</taxon>
        <taxon>Phaseoleae</taxon>
        <taxon>Mucuna</taxon>
    </lineage>
</organism>
<keyword evidence="3" id="KW-1185">Reference proteome</keyword>
<comment type="caution">
    <text evidence="2">The sequence shown here is derived from an EMBL/GenBank/DDBJ whole genome shotgun (WGS) entry which is preliminary data.</text>
</comment>
<name>A0A371GUE4_MUCPR</name>
<sequence length="241" mass="27177">MKASYADSSLPTLAQSKVSKLNQVDSCRVDSARPTPCPRTTSDHRGKLRPSIPLNPLLVLIIYMKTKGIISVTSRSWLCKPPVSNGRMFDDRRRKLVSIVAFFQFSIRFHDCDLAEFWIIFQVDIADFDLVLVPILILVLIYPYLVWIIWLTMTGPSRTQSYEHKFGLTHLLPEFHGLACNTPQFGIKGSPTSKVVNGVVVVDNQRMENKITELTSLIRQLAIGQHHNSSSMRECGMCASI</sequence>
<reference evidence="2" key="1">
    <citation type="submission" date="2018-05" db="EMBL/GenBank/DDBJ databases">
        <title>Draft genome of Mucuna pruriens seed.</title>
        <authorList>
            <person name="Nnadi N.E."/>
            <person name="Vos R."/>
            <person name="Hasami M.H."/>
            <person name="Devisetty U.K."/>
            <person name="Aguiy J.C."/>
        </authorList>
    </citation>
    <scope>NUCLEOTIDE SEQUENCE [LARGE SCALE GENOMIC DNA]</scope>
    <source>
        <strain evidence="2">JCA_2017</strain>
    </source>
</reference>
<keyword evidence="1" id="KW-1133">Transmembrane helix</keyword>
<dbReference type="Proteomes" id="UP000257109">
    <property type="component" value="Unassembled WGS sequence"/>
</dbReference>